<dbReference type="GO" id="GO:0005634">
    <property type="term" value="C:nucleus"/>
    <property type="evidence" value="ECO:0007669"/>
    <property type="project" value="UniProtKB-SubCell"/>
</dbReference>
<keyword evidence="2" id="KW-0597">Phosphoprotein</keyword>
<comment type="subcellular location">
    <subcellularLocation>
        <location evidence="1">Nucleus</location>
    </subcellularLocation>
</comment>
<dbReference type="STRING" id="5217.A0A4Q1BWP3"/>
<dbReference type="InParanoid" id="A0A4Q1BWP3"/>
<evidence type="ECO:0000313" key="8">
    <source>
        <dbReference type="EMBL" id="RXK42603.1"/>
    </source>
</evidence>
<name>A0A4Q1BWP3_TREME</name>
<evidence type="ECO:0000256" key="1">
    <source>
        <dbReference type="ARBA" id="ARBA00004123"/>
    </source>
</evidence>
<dbReference type="PANTHER" id="PTHR15180:SF1">
    <property type="entry name" value="GENERAL TRANSCRIPTION FACTOR 3C POLYPEPTIDE 1"/>
    <property type="match status" value="1"/>
</dbReference>
<reference evidence="8 9" key="1">
    <citation type="submission" date="2016-06" db="EMBL/GenBank/DDBJ databases">
        <title>Evolution of pathogenesis and genome organization in the Tremellales.</title>
        <authorList>
            <person name="Cuomo C."/>
            <person name="Litvintseva A."/>
            <person name="Heitman J."/>
            <person name="Chen Y."/>
            <person name="Sun S."/>
            <person name="Springer D."/>
            <person name="Dromer F."/>
            <person name="Young S."/>
            <person name="Zeng Q."/>
            <person name="Chapman S."/>
            <person name="Gujja S."/>
            <person name="Saif S."/>
            <person name="Birren B."/>
        </authorList>
    </citation>
    <scope>NUCLEOTIDE SEQUENCE [LARGE SCALE GENOMIC DNA]</scope>
    <source>
        <strain evidence="8 9">ATCC 28783</strain>
    </source>
</reference>
<evidence type="ECO:0000259" key="7">
    <source>
        <dbReference type="Pfam" id="PF04182"/>
    </source>
</evidence>
<evidence type="ECO:0000256" key="2">
    <source>
        <dbReference type="ARBA" id="ARBA00022553"/>
    </source>
</evidence>
<dbReference type="AlphaFoldDB" id="A0A4Q1BWP3"/>
<feature type="region of interest" description="Disordered" evidence="6">
    <location>
        <begin position="428"/>
        <end position="455"/>
    </location>
</feature>
<evidence type="ECO:0000256" key="3">
    <source>
        <dbReference type="ARBA" id="ARBA00023125"/>
    </source>
</evidence>
<dbReference type="InterPro" id="IPR007309">
    <property type="entry name" value="TFIIIC_Bblock-bd"/>
</dbReference>
<keyword evidence="5" id="KW-0539">Nucleus</keyword>
<comment type="caution">
    <text evidence="8">The sequence shown here is derived from an EMBL/GenBank/DDBJ whole genome shotgun (WGS) entry which is preliminary data.</text>
</comment>
<evidence type="ECO:0000256" key="5">
    <source>
        <dbReference type="ARBA" id="ARBA00023242"/>
    </source>
</evidence>
<dbReference type="GO" id="GO:0006384">
    <property type="term" value="P:transcription initiation at RNA polymerase III promoter"/>
    <property type="evidence" value="ECO:0007669"/>
    <property type="project" value="InterPro"/>
</dbReference>
<feature type="region of interest" description="Disordered" evidence="6">
    <location>
        <begin position="121"/>
        <end position="154"/>
    </location>
</feature>
<keyword evidence="4" id="KW-0804">Transcription</keyword>
<dbReference type="VEuPathDB" id="FungiDB:TREMEDRAFT_26114"/>
<gene>
    <name evidence="8" type="ORF">M231_00157</name>
</gene>
<dbReference type="EMBL" id="SDIL01000001">
    <property type="protein sequence ID" value="RXK42603.1"/>
    <property type="molecule type" value="Genomic_DNA"/>
</dbReference>
<dbReference type="PANTHER" id="PTHR15180">
    <property type="entry name" value="GENERAL TRANSCRIPTION FACTOR 3C POLYPEPTIDE 1"/>
    <property type="match status" value="1"/>
</dbReference>
<evidence type="ECO:0000313" key="9">
    <source>
        <dbReference type="Proteomes" id="UP000289152"/>
    </source>
</evidence>
<dbReference type="InterPro" id="IPR044210">
    <property type="entry name" value="Tfc3-like"/>
</dbReference>
<organism evidence="8 9">
    <name type="scientific">Tremella mesenterica</name>
    <name type="common">Jelly fungus</name>
    <dbReference type="NCBI Taxonomy" id="5217"/>
    <lineage>
        <taxon>Eukaryota</taxon>
        <taxon>Fungi</taxon>
        <taxon>Dikarya</taxon>
        <taxon>Basidiomycota</taxon>
        <taxon>Agaricomycotina</taxon>
        <taxon>Tremellomycetes</taxon>
        <taxon>Tremellales</taxon>
        <taxon>Tremellaceae</taxon>
        <taxon>Tremella</taxon>
    </lineage>
</organism>
<dbReference type="GO" id="GO:0000127">
    <property type="term" value="C:transcription factor TFIIIC complex"/>
    <property type="evidence" value="ECO:0007669"/>
    <property type="project" value="InterPro"/>
</dbReference>
<evidence type="ECO:0000256" key="4">
    <source>
        <dbReference type="ARBA" id="ARBA00023163"/>
    </source>
</evidence>
<feature type="compositionally biased region" description="Basic and acidic residues" evidence="6">
    <location>
        <begin position="121"/>
        <end position="130"/>
    </location>
</feature>
<dbReference type="GO" id="GO:0003677">
    <property type="term" value="F:DNA binding"/>
    <property type="evidence" value="ECO:0007669"/>
    <property type="project" value="UniProtKB-KW"/>
</dbReference>
<feature type="compositionally biased region" description="Basic and acidic residues" evidence="6">
    <location>
        <begin position="140"/>
        <end position="149"/>
    </location>
</feature>
<sequence>MRIHQLLDLCLDYIALDGVLGSDPHLLQQHLISLNPSIDDDFFTFVWRQLCQHPSIQIIVASYPVPRPDGTIITGTAPLPSDYEPPTDEVVDVAQLQKQLVKGRAMAYAIQGDEYRTDKEAIQDRREASQRTHGQNQARSAKERAEKDKLKKKKLKSGTTADVVRFLKEVDNVEEPVLNRSDLPGLLTKWGTRLRVRCVDDEIYSRLTGLPHKISKITPVVFHILQITAKCREKGITAIELGPLVGASQGSMFHYMKTLVNLKLCVKIPSLIHGSVTSLLIYRSFVHQSDAYLNYERQRKALEEIGPITGGVTKDSTTDTSADTAHATSKFGGFPPLTEAEVATGHVVQERLLKLLDHPSLENHLLRMVNLLELIGWRGAYQVRQRRAVLRHVQRLIDKGVVEKVVVGNQNARCLRLCKFNLEGAPAPEARQQLDETDEMEMDDQGSSIEHDTPPDPRTYLYHVTVLRLNL</sequence>
<dbReference type="Pfam" id="PF04182">
    <property type="entry name" value="B-block_TFIIIC"/>
    <property type="match status" value="1"/>
</dbReference>
<keyword evidence="3" id="KW-0238">DNA-binding</keyword>
<dbReference type="Proteomes" id="UP000289152">
    <property type="component" value="Unassembled WGS sequence"/>
</dbReference>
<dbReference type="OrthoDB" id="68020at2759"/>
<dbReference type="GO" id="GO:0042791">
    <property type="term" value="P:5S class rRNA transcription by RNA polymerase III"/>
    <property type="evidence" value="ECO:0007669"/>
    <property type="project" value="TreeGrafter"/>
</dbReference>
<keyword evidence="9" id="KW-1185">Reference proteome</keyword>
<feature type="domain" description="B-block binding subunit of TFIIIC" evidence="7">
    <location>
        <begin position="219"/>
        <end position="287"/>
    </location>
</feature>
<proteinExistence type="predicted"/>
<evidence type="ECO:0000256" key="6">
    <source>
        <dbReference type="SAM" id="MobiDB-lite"/>
    </source>
</evidence>
<feature type="compositionally biased region" description="Acidic residues" evidence="6">
    <location>
        <begin position="435"/>
        <end position="444"/>
    </location>
</feature>
<protein>
    <recommendedName>
        <fullName evidence="7">B-block binding subunit of TFIIIC domain-containing protein</fullName>
    </recommendedName>
</protein>
<accession>A0A4Q1BWP3</accession>